<gene>
    <name evidence="10" type="ordered locus">CPF_2425</name>
</gene>
<name>A0A0H2YRD2_CLOP1</name>
<dbReference type="PANTHER" id="PTHR38438">
    <property type="entry name" value="RIBOFLAVIN TRANSPORTER RIBU"/>
    <property type="match status" value="1"/>
</dbReference>
<evidence type="ECO:0000313" key="10">
    <source>
        <dbReference type="EMBL" id="ABG83209.1"/>
    </source>
</evidence>
<evidence type="ECO:0000256" key="4">
    <source>
        <dbReference type="ARBA" id="ARBA00022475"/>
    </source>
</evidence>
<comment type="subcellular location">
    <subcellularLocation>
        <location evidence="1">Cell membrane</location>
        <topology evidence="1">Multi-pass membrane protein</topology>
    </subcellularLocation>
</comment>
<dbReference type="KEGG" id="cpf:CPF_2425"/>
<feature type="transmembrane region" description="Helical" evidence="9">
    <location>
        <begin position="146"/>
        <end position="173"/>
    </location>
</feature>
<keyword evidence="6 9" id="KW-1133">Transmembrane helix</keyword>
<keyword evidence="7 8" id="KW-0472">Membrane</keyword>
<evidence type="ECO:0000313" key="11">
    <source>
        <dbReference type="Proteomes" id="UP000001823"/>
    </source>
</evidence>
<dbReference type="InterPro" id="IPR024529">
    <property type="entry name" value="ECF_trnsprt_substrate-spec"/>
</dbReference>
<feature type="transmembrane region" description="Helical" evidence="9">
    <location>
        <begin position="12"/>
        <end position="35"/>
    </location>
</feature>
<evidence type="ECO:0000256" key="9">
    <source>
        <dbReference type="SAM" id="Phobius"/>
    </source>
</evidence>
<evidence type="ECO:0000256" key="1">
    <source>
        <dbReference type="ARBA" id="ARBA00004651"/>
    </source>
</evidence>
<dbReference type="PaxDb" id="195103-CPF_2425"/>
<keyword evidence="5 9" id="KW-0812">Transmembrane</keyword>
<dbReference type="RefSeq" id="WP_003468145.1">
    <property type="nucleotide sequence ID" value="NC_008261.1"/>
</dbReference>
<dbReference type="Pfam" id="PF12822">
    <property type="entry name" value="ECF_trnsprt"/>
    <property type="match status" value="1"/>
</dbReference>
<feature type="transmembrane region" description="Helical" evidence="9">
    <location>
        <begin position="110"/>
        <end position="134"/>
    </location>
</feature>
<dbReference type="Gene3D" id="1.10.1760.20">
    <property type="match status" value="1"/>
</dbReference>
<comment type="similarity">
    <text evidence="2 8">Belongs to the prokaryotic riboflavin transporter (P-RFT) (TC 2.A.87) family.</text>
</comment>
<dbReference type="eggNOG" id="COG3601">
    <property type="taxonomic scope" value="Bacteria"/>
</dbReference>
<evidence type="ECO:0000256" key="3">
    <source>
        <dbReference type="ARBA" id="ARBA00022448"/>
    </source>
</evidence>
<proteinExistence type="inferred from homology"/>
<dbReference type="Proteomes" id="UP000001823">
    <property type="component" value="Chromosome"/>
</dbReference>
<reference evidence="10 11" key="1">
    <citation type="journal article" date="2006" name="Genome Res.">
        <title>Skewed genomic variability in strains of the toxigenic bacterial pathogen, Clostridium perfringens.</title>
        <authorList>
            <person name="Myers G.S."/>
            <person name="Rasko D.A."/>
            <person name="Cheung J.K."/>
            <person name="Ravel J."/>
            <person name="Seshadri R."/>
            <person name="Deboy R.T."/>
            <person name="Ren Q."/>
            <person name="Varga J."/>
            <person name="Awad M.M."/>
            <person name="Brinkac L.M."/>
            <person name="Daugherty S.C."/>
            <person name="Haft D.H."/>
            <person name="Dodson R.J."/>
            <person name="Madupu R."/>
            <person name="Nelson W.C."/>
            <person name="Rosovitz M.J."/>
            <person name="Sullivan S.A."/>
            <person name="Khouri H."/>
            <person name="Dimitrov G.I."/>
            <person name="Watkins K.L."/>
            <person name="Mulligan S."/>
            <person name="Benton J."/>
            <person name="Radune D."/>
            <person name="Fisher D.J."/>
            <person name="Atkins H.S."/>
            <person name="Hiscox T."/>
            <person name="Jost B.H."/>
            <person name="Billington S.J."/>
            <person name="Songer J.G."/>
            <person name="McClane B.A."/>
            <person name="Titball R.W."/>
            <person name="Rood J.I."/>
            <person name="Melville S.B."/>
            <person name="Paulsen I.T."/>
        </authorList>
    </citation>
    <scope>NUCLEOTIDE SEQUENCE [LARGE SCALE GENOMIC DNA]</scope>
    <source>
        <strain evidence="11">ATCC 13124 / DSM 756 / JCM 1290 / NCIMB 6125 / NCTC 8237 / S 107 / Type A</strain>
    </source>
</reference>
<dbReference type="AlphaFoldDB" id="A0A0H2YRD2"/>
<comment type="function">
    <text evidence="8">Probably a riboflavin-binding protein that interacts with the energy-coupling factor (ECF) ABC-transporter complex.</text>
</comment>
<dbReference type="PIRSF" id="PIRSF037778">
    <property type="entry name" value="UCP037778_transp_RibU"/>
    <property type="match status" value="1"/>
</dbReference>
<accession>A0A0H2YRD2</accession>
<dbReference type="HOGENOM" id="CLU_086673_1_0_9"/>
<keyword evidence="3 8" id="KW-0813">Transport</keyword>
<evidence type="ECO:0000256" key="5">
    <source>
        <dbReference type="ARBA" id="ARBA00022692"/>
    </source>
</evidence>
<keyword evidence="4 8" id="KW-1003">Cell membrane</keyword>
<dbReference type="GeneID" id="93001297"/>
<dbReference type="InterPro" id="IPR025720">
    <property type="entry name" value="RibU"/>
</dbReference>
<dbReference type="STRING" id="195103.CPF_2425"/>
<evidence type="ECO:0000256" key="2">
    <source>
        <dbReference type="ARBA" id="ARBA00005540"/>
    </source>
</evidence>
<evidence type="ECO:0000256" key="6">
    <source>
        <dbReference type="ARBA" id="ARBA00022989"/>
    </source>
</evidence>
<dbReference type="PANTHER" id="PTHR38438:SF1">
    <property type="entry name" value="RIBOFLAVIN TRANSPORTER RIBU"/>
    <property type="match status" value="1"/>
</dbReference>
<protein>
    <recommendedName>
        <fullName evidence="8">Riboflavin transporter</fullName>
    </recommendedName>
</protein>
<keyword evidence="11" id="KW-1185">Reference proteome</keyword>
<dbReference type="EMBL" id="CP000246">
    <property type="protein sequence ID" value="ABG83209.1"/>
    <property type="molecule type" value="Genomic_DNA"/>
</dbReference>
<sequence length="198" mass="21538">MKTKTLNTNRFIKLSLLSAIAVILMYIDFPVIPIFPWLKIDLSDVPALMGAFAFGPLAGVIIELMKNLLILIVKGTGTGFVGELANFLVGVALVWPAALVYKKNKTKKTAILGMVLGVLCIEVVGILANVYLLLPAYGMAMSKAELMQYVTVGLIPFNGIKSILVCGITYALYKKVSVSIFKVEPMLDKPKQMKENLG</sequence>
<feature type="transmembrane region" description="Helical" evidence="9">
    <location>
        <begin position="47"/>
        <end position="65"/>
    </location>
</feature>
<evidence type="ECO:0000256" key="8">
    <source>
        <dbReference type="PIRNR" id="PIRNR037778"/>
    </source>
</evidence>
<dbReference type="GO" id="GO:0005886">
    <property type="term" value="C:plasma membrane"/>
    <property type="evidence" value="ECO:0007669"/>
    <property type="project" value="UniProtKB-SubCell"/>
</dbReference>
<organism evidence="10 11">
    <name type="scientific">Clostridium perfringens (strain ATCC 13124 / DSM 756 / JCM 1290 / NCIMB 6125 / NCTC 8237 / Type A)</name>
    <dbReference type="NCBI Taxonomy" id="195103"/>
    <lineage>
        <taxon>Bacteria</taxon>
        <taxon>Bacillati</taxon>
        <taxon>Bacillota</taxon>
        <taxon>Clostridia</taxon>
        <taxon>Eubacteriales</taxon>
        <taxon>Clostridiaceae</taxon>
        <taxon>Clostridium</taxon>
    </lineage>
</organism>
<dbReference type="GO" id="GO:0032217">
    <property type="term" value="F:riboflavin transmembrane transporter activity"/>
    <property type="evidence" value="ECO:0007669"/>
    <property type="project" value="UniProtKB-UniRule"/>
</dbReference>
<evidence type="ECO:0000256" key="7">
    <source>
        <dbReference type="ARBA" id="ARBA00023136"/>
    </source>
</evidence>
<feature type="transmembrane region" description="Helical" evidence="9">
    <location>
        <begin position="77"/>
        <end position="98"/>
    </location>
</feature>